<dbReference type="AlphaFoldDB" id="A0A6G0WIK6"/>
<keyword evidence="1" id="KW-0472">Membrane</keyword>
<proteinExistence type="predicted"/>
<dbReference type="VEuPathDB" id="FungiDB:AeMF1_003714"/>
<keyword evidence="1" id="KW-1133">Transmembrane helix</keyword>
<feature type="transmembrane region" description="Helical" evidence="1">
    <location>
        <begin position="29"/>
        <end position="48"/>
    </location>
</feature>
<evidence type="ECO:0000313" key="3">
    <source>
        <dbReference type="Proteomes" id="UP000481153"/>
    </source>
</evidence>
<gene>
    <name evidence="2" type="ORF">Ae201684_014790</name>
</gene>
<name>A0A6G0WIK6_9STRA</name>
<comment type="caution">
    <text evidence="2">The sequence shown here is derived from an EMBL/GenBank/DDBJ whole genome shotgun (WGS) entry which is preliminary data.</text>
</comment>
<evidence type="ECO:0000313" key="2">
    <source>
        <dbReference type="EMBL" id="KAF0727051.1"/>
    </source>
</evidence>
<dbReference type="Proteomes" id="UP000481153">
    <property type="component" value="Unassembled WGS sequence"/>
</dbReference>
<keyword evidence="1" id="KW-0812">Transmembrane</keyword>
<reference evidence="2 3" key="1">
    <citation type="submission" date="2019-07" db="EMBL/GenBank/DDBJ databases">
        <title>Genomics analysis of Aphanomyces spp. identifies a new class of oomycete effector associated with host adaptation.</title>
        <authorList>
            <person name="Gaulin E."/>
        </authorList>
    </citation>
    <scope>NUCLEOTIDE SEQUENCE [LARGE SCALE GENOMIC DNA]</scope>
    <source>
        <strain evidence="2 3">ATCC 201684</strain>
    </source>
</reference>
<feature type="transmembrane region" description="Helical" evidence="1">
    <location>
        <begin position="54"/>
        <end position="76"/>
    </location>
</feature>
<sequence>MLSDRVTLDACNQDGVSVRIRVLTSPWRVAVLVALGTAVAFGSIALLLNPLALFFVGIVIAMCASVCVFCGVQWLLHGYERYSTSGSKFTYEWRVPGAGLGSIRQFETAQMGPIHCTAQNRVGFMYQNKFIRLGKALHSSQEAQEFVDVMASYLPASLVSQPAPVAVTVCDAYYPMDTTSKTAPTALPVAQTAAAGDAPVPNNVRPAEAHI</sequence>
<evidence type="ECO:0000256" key="1">
    <source>
        <dbReference type="SAM" id="Phobius"/>
    </source>
</evidence>
<dbReference type="EMBL" id="VJMJ01000202">
    <property type="protein sequence ID" value="KAF0727051.1"/>
    <property type="molecule type" value="Genomic_DNA"/>
</dbReference>
<organism evidence="2 3">
    <name type="scientific">Aphanomyces euteiches</name>
    <dbReference type="NCBI Taxonomy" id="100861"/>
    <lineage>
        <taxon>Eukaryota</taxon>
        <taxon>Sar</taxon>
        <taxon>Stramenopiles</taxon>
        <taxon>Oomycota</taxon>
        <taxon>Saprolegniomycetes</taxon>
        <taxon>Saprolegniales</taxon>
        <taxon>Verrucalvaceae</taxon>
        <taxon>Aphanomyces</taxon>
    </lineage>
</organism>
<accession>A0A6G0WIK6</accession>
<keyword evidence="3" id="KW-1185">Reference proteome</keyword>
<protein>
    <submittedName>
        <fullName evidence="2">Uncharacterized protein</fullName>
    </submittedName>
</protein>